<proteinExistence type="inferred from homology"/>
<reference evidence="3 4" key="1">
    <citation type="submission" date="2016-11" db="EMBL/GenBank/DDBJ databases">
        <title>Trade-off between light-utilization and light-protection in marine flavobacteria.</title>
        <authorList>
            <person name="Kumagai Y."/>
        </authorList>
    </citation>
    <scope>NUCLEOTIDE SEQUENCE [LARGE SCALE GENOMIC DNA]</scope>
    <source>
        <strain evidence="3 4">NBRC 107125</strain>
    </source>
</reference>
<dbReference type="InterPro" id="IPR018376">
    <property type="entry name" value="Enoyl-CoA_hyd/isom_CS"/>
</dbReference>
<dbReference type="Proteomes" id="UP000193450">
    <property type="component" value="Chromosome"/>
</dbReference>
<evidence type="ECO:0000313" key="3">
    <source>
        <dbReference type="EMBL" id="ARN76223.1"/>
    </source>
</evidence>
<dbReference type="InterPro" id="IPR029045">
    <property type="entry name" value="ClpP/crotonase-like_dom_sf"/>
</dbReference>
<evidence type="ECO:0000313" key="4">
    <source>
        <dbReference type="Proteomes" id="UP000193450"/>
    </source>
</evidence>
<name>A0A1X9NQZ0_9GAMM</name>
<comment type="similarity">
    <text evidence="1 2">Belongs to the enoyl-CoA hydratase/isomerase family.</text>
</comment>
<dbReference type="PANTHER" id="PTHR42964:SF1">
    <property type="entry name" value="POLYKETIDE BIOSYNTHESIS ENOYL-COA HYDRATASE PKSH-RELATED"/>
    <property type="match status" value="1"/>
</dbReference>
<organism evidence="3 4">
    <name type="scientific">Oceanicoccus sagamiensis</name>
    <dbReference type="NCBI Taxonomy" id="716816"/>
    <lineage>
        <taxon>Bacteria</taxon>
        <taxon>Pseudomonadati</taxon>
        <taxon>Pseudomonadota</taxon>
        <taxon>Gammaproteobacteria</taxon>
        <taxon>Cellvibrionales</taxon>
        <taxon>Spongiibacteraceae</taxon>
        <taxon>Oceanicoccus</taxon>
    </lineage>
</organism>
<dbReference type="OrthoDB" id="9807606at2"/>
<gene>
    <name evidence="3" type="ORF">BST96_20215</name>
</gene>
<accession>A0A1X9NQZ0</accession>
<dbReference type="InterPro" id="IPR014748">
    <property type="entry name" value="Enoyl-CoA_hydra_C"/>
</dbReference>
<protein>
    <submittedName>
        <fullName evidence="3">Gamma-carboxygeranoyl-CoA hydratase</fullName>
    </submittedName>
</protein>
<evidence type="ECO:0000256" key="2">
    <source>
        <dbReference type="RuleBase" id="RU003707"/>
    </source>
</evidence>
<dbReference type="PANTHER" id="PTHR42964">
    <property type="entry name" value="ENOYL-COA HYDRATASE"/>
    <property type="match status" value="1"/>
</dbReference>
<dbReference type="Gene3D" id="3.90.226.10">
    <property type="entry name" value="2-enoyl-CoA Hydratase, Chain A, domain 1"/>
    <property type="match status" value="1"/>
</dbReference>
<dbReference type="Gene3D" id="1.10.12.10">
    <property type="entry name" value="Lyase 2-enoyl-coa Hydratase, Chain A, domain 2"/>
    <property type="match status" value="1"/>
</dbReference>
<dbReference type="CDD" id="cd06558">
    <property type="entry name" value="crotonase-like"/>
    <property type="match status" value="1"/>
</dbReference>
<dbReference type="RefSeq" id="WP_085760423.1">
    <property type="nucleotide sequence ID" value="NZ_CP019343.1"/>
</dbReference>
<dbReference type="KEGG" id="osg:BST96_20215"/>
<dbReference type="STRING" id="716816.BST96_20215"/>
<dbReference type="EMBL" id="CP019343">
    <property type="protein sequence ID" value="ARN76223.1"/>
    <property type="molecule type" value="Genomic_DNA"/>
</dbReference>
<sequence>MKFVTTSLDHRGVATVTLNNPDKHNAFDDVVINELKQTFAELNDNCDVRVVVLASNGKSFSAGADLNWMKRTANYSREENLADAVALADMLKALNFMAKPTIARVQGATFGGGVGLVSCCDMAVAANRAVFSLSEAKIGMIPATIGPYVVAAIGQRAARRYFTTAGRFDAGEALNLGLVSQVVADEAALDAAIAELVEQLLTSGPAAVAAAKQLVFEVDGEITEQVISESCERIADIRVSAEGQEGLTAFLEKRSPAWVK</sequence>
<dbReference type="GO" id="GO:0008300">
    <property type="term" value="P:isoprenoid catabolic process"/>
    <property type="evidence" value="ECO:0007669"/>
    <property type="project" value="TreeGrafter"/>
</dbReference>
<dbReference type="SUPFAM" id="SSF52096">
    <property type="entry name" value="ClpP/crotonase"/>
    <property type="match status" value="1"/>
</dbReference>
<dbReference type="InterPro" id="IPR001753">
    <property type="entry name" value="Enoyl-CoA_hydra/iso"/>
</dbReference>
<keyword evidence="4" id="KW-1185">Reference proteome</keyword>
<dbReference type="Pfam" id="PF00378">
    <property type="entry name" value="ECH_1"/>
    <property type="match status" value="1"/>
</dbReference>
<evidence type="ECO:0000256" key="1">
    <source>
        <dbReference type="ARBA" id="ARBA00005254"/>
    </source>
</evidence>
<dbReference type="PROSITE" id="PS00166">
    <property type="entry name" value="ENOYL_COA_HYDRATASE"/>
    <property type="match status" value="1"/>
</dbReference>
<dbReference type="AlphaFoldDB" id="A0A1X9NQZ0"/>
<dbReference type="GO" id="GO:0003824">
    <property type="term" value="F:catalytic activity"/>
    <property type="evidence" value="ECO:0007669"/>
    <property type="project" value="InterPro"/>
</dbReference>
<dbReference type="InterPro" id="IPR051683">
    <property type="entry name" value="Enoyl-CoA_Hydratase/Isomerase"/>
</dbReference>